<dbReference type="EMBL" id="ML978123">
    <property type="protein sequence ID" value="KAF2101251.1"/>
    <property type="molecule type" value="Genomic_DNA"/>
</dbReference>
<dbReference type="Gene3D" id="3.90.226.10">
    <property type="entry name" value="2-enoyl-CoA Hydratase, Chain A, domain 1"/>
    <property type="match status" value="1"/>
</dbReference>
<dbReference type="PANTHER" id="PTHR43802:SF1">
    <property type="entry name" value="IP11341P-RELATED"/>
    <property type="match status" value="1"/>
</dbReference>
<evidence type="ECO:0000256" key="3">
    <source>
        <dbReference type="ARBA" id="ARBA00023026"/>
    </source>
</evidence>
<dbReference type="InterPro" id="IPR001753">
    <property type="entry name" value="Enoyl-CoA_hydra/iso"/>
</dbReference>
<dbReference type="SUPFAM" id="SSF52096">
    <property type="entry name" value="ClpP/crotonase"/>
    <property type="match status" value="1"/>
</dbReference>
<dbReference type="AlphaFoldDB" id="A0A9P4INA2"/>
<evidence type="ECO:0000256" key="2">
    <source>
        <dbReference type="ARBA" id="ARBA00005254"/>
    </source>
</evidence>
<dbReference type="Proteomes" id="UP000799772">
    <property type="component" value="Unassembled WGS sequence"/>
</dbReference>
<organism evidence="4 5">
    <name type="scientific">Rhizodiscina lignyota</name>
    <dbReference type="NCBI Taxonomy" id="1504668"/>
    <lineage>
        <taxon>Eukaryota</taxon>
        <taxon>Fungi</taxon>
        <taxon>Dikarya</taxon>
        <taxon>Ascomycota</taxon>
        <taxon>Pezizomycotina</taxon>
        <taxon>Dothideomycetes</taxon>
        <taxon>Pleosporomycetidae</taxon>
        <taxon>Aulographales</taxon>
        <taxon>Rhizodiscinaceae</taxon>
        <taxon>Rhizodiscina</taxon>
    </lineage>
</organism>
<name>A0A9P4INA2_9PEZI</name>
<dbReference type="CDD" id="cd06558">
    <property type="entry name" value="crotonase-like"/>
    <property type="match status" value="1"/>
</dbReference>
<dbReference type="PANTHER" id="PTHR43802">
    <property type="entry name" value="ENOYL-COA HYDRATASE"/>
    <property type="match status" value="1"/>
</dbReference>
<keyword evidence="5" id="KW-1185">Reference proteome</keyword>
<reference evidence="4" key="1">
    <citation type="journal article" date="2020" name="Stud. Mycol.">
        <title>101 Dothideomycetes genomes: a test case for predicting lifestyles and emergence of pathogens.</title>
        <authorList>
            <person name="Haridas S."/>
            <person name="Albert R."/>
            <person name="Binder M."/>
            <person name="Bloem J."/>
            <person name="Labutti K."/>
            <person name="Salamov A."/>
            <person name="Andreopoulos B."/>
            <person name="Baker S."/>
            <person name="Barry K."/>
            <person name="Bills G."/>
            <person name="Bluhm B."/>
            <person name="Cannon C."/>
            <person name="Castanera R."/>
            <person name="Culley D."/>
            <person name="Daum C."/>
            <person name="Ezra D."/>
            <person name="Gonzalez J."/>
            <person name="Henrissat B."/>
            <person name="Kuo A."/>
            <person name="Liang C."/>
            <person name="Lipzen A."/>
            <person name="Lutzoni F."/>
            <person name="Magnuson J."/>
            <person name="Mondo S."/>
            <person name="Nolan M."/>
            <person name="Ohm R."/>
            <person name="Pangilinan J."/>
            <person name="Park H.-J."/>
            <person name="Ramirez L."/>
            <person name="Alfaro M."/>
            <person name="Sun H."/>
            <person name="Tritt A."/>
            <person name="Yoshinaga Y."/>
            <person name="Zwiers L.-H."/>
            <person name="Turgeon B."/>
            <person name="Goodwin S."/>
            <person name="Spatafora J."/>
            <person name="Crous P."/>
            <person name="Grigoriev I."/>
        </authorList>
    </citation>
    <scope>NUCLEOTIDE SEQUENCE</scope>
    <source>
        <strain evidence="4">CBS 133067</strain>
    </source>
</reference>
<sequence length="289" mass="31881">MKSSFGISSPPAVKFPEITFPTPHILLVTLNRPRSLNCVNTDGHYELEELFKWFDDEPQLRCAVLTGAGRAFCAGADLKEWDQRNEKRARGELDERPRLPPSGFGGVGRRRGKKPIIGAVNGMALGGGFEIASAMDMVIAARSAQFALPEVKRGVGALSGLLPRLHMMLGKQRALEMALTGRNLTAQEGERWGFVSAIVDDAAPEEDVIKRPVVQKALEYAECIANNSPDSVIVIRDAIMSVWYEGNVDTAHDEAHDKWAKKLDEGENIKEGVKAFVEKRAPRWVNSKF</sequence>
<dbReference type="Gene3D" id="1.10.12.10">
    <property type="entry name" value="Lyase 2-enoyl-coa Hydratase, Chain A, domain 2"/>
    <property type="match status" value="1"/>
</dbReference>
<protein>
    <submittedName>
        <fullName evidence="4">ClpP/crotonase</fullName>
    </submittedName>
</protein>
<gene>
    <name evidence="4" type="ORF">NA57DRAFT_33677</name>
</gene>
<evidence type="ECO:0000313" key="4">
    <source>
        <dbReference type="EMBL" id="KAF2101251.1"/>
    </source>
</evidence>
<dbReference type="InterPro" id="IPR029045">
    <property type="entry name" value="ClpP/crotonase-like_dom_sf"/>
</dbReference>
<evidence type="ECO:0000313" key="5">
    <source>
        <dbReference type="Proteomes" id="UP000799772"/>
    </source>
</evidence>
<dbReference type="OrthoDB" id="2139957at2759"/>
<dbReference type="InterPro" id="IPR014748">
    <property type="entry name" value="Enoyl-CoA_hydra_C"/>
</dbReference>
<comment type="similarity">
    <text evidence="2">Belongs to the enoyl-CoA hydratase/isomerase family.</text>
</comment>
<dbReference type="Pfam" id="PF00378">
    <property type="entry name" value="ECH_1"/>
    <property type="match status" value="1"/>
</dbReference>
<proteinExistence type="inferred from homology"/>
<comment type="pathway">
    <text evidence="1">Mycotoxin biosynthesis.</text>
</comment>
<accession>A0A9P4INA2</accession>
<keyword evidence="3" id="KW-0843">Virulence</keyword>
<comment type="caution">
    <text evidence="4">The sequence shown here is derived from an EMBL/GenBank/DDBJ whole genome shotgun (WGS) entry which is preliminary data.</text>
</comment>
<evidence type="ECO:0000256" key="1">
    <source>
        <dbReference type="ARBA" id="ARBA00004685"/>
    </source>
</evidence>